<feature type="compositionally biased region" description="Pro residues" evidence="1">
    <location>
        <begin position="99"/>
        <end position="111"/>
    </location>
</feature>
<feature type="signal peptide" evidence="2">
    <location>
        <begin position="1"/>
        <end position="25"/>
    </location>
</feature>
<dbReference type="AlphaFoldDB" id="A0A0A0KCN7"/>
<dbReference type="EMBL" id="CM002927">
    <property type="protein sequence ID" value="KGN46157.1"/>
    <property type="molecule type" value="Genomic_DNA"/>
</dbReference>
<keyword evidence="4" id="KW-1185">Reference proteome</keyword>
<reference evidence="3 4" key="3">
    <citation type="journal article" date="2010" name="BMC Genomics">
        <title>Transcriptome sequencing and comparative analysis of cucumber flowers with different sex types.</title>
        <authorList>
            <person name="Guo S."/>
            <person name="Zheng Y."/>
            <person name="Joung J.G."/>
            <person name="Liu S."/>
            <person name="Zhang Z."/>
            <person name="Crasta O.R."/>
            <person name="Sobral B.W."/>
            <person name="Xu Y."/>
            <person name="Huang S."/>
            <person name="Fei Z."/>
        </authorList>
    </citation>
    <scope>NUCLEOTIDE SEQUENCE [LARGE SCALE GENOMIC DNA]</scope>
    <source>
        <strain evidence="4">cv. 9930</strain>
    </source>
</reference>
<evidence type="ECO:0000313" key="4">
    <source>
        <dbReference type="Proteomes" id="UP000029981"/>
    </source>
</evidence>
<accession>A0A0A0KCN7</accession>
<reference evidence="3 4" key="4">
    <citation type="journal article" date="2011" name="BMC Genomics">
        <title>RNA-Seq improves annotation of protein-coding genes in the cucumber genome.</title>
        <authorList>
            <person name="Li Z."/>
            <person name="Zhang Z."/>
            <person name="Yan P."/>
            <person name="Huang S."/>
            <person name="Fei Z."/>
            <person name="Lin K."/>
        </authorList>
    </citation>
    <scope>NUCLEOTIDE SEQUENCE [LARGE SCALE GENOMIC DNA]</scope>
    <source>
        <strain evidence="4">cv. 9930</strain>
    </source>
</reference>
<reference evidence="3 4" key="2">
    <citation type="journal article" date="2009" name="PLoS ONE">
        <title>An integrated genetic and cytogenetic map of the cucumber genome.</title>
        <authorList>
            <person name="Ren Y."/>
            <person name="Zhang Z."/>
            <person name="Liu J."/>
            <person name="Staub J.E."/>
            <person name="Han Y."/>
            <person name="Cheng Z."/>
            <person name="Li X."/>
            <person name="Lu J."/>
            <person name="Miao H."/>
            <person name="Kang H."/>
            <person name="Xie B."/>
            <person name="Gu X."/>
            <person name="Wang X."/>
            <person name="Du Y."/>
            <person name="Jin W."/>
            <person name="Huang S."/>
        </authorList>
    </citation>
    <scope>NUCLEOTIDE SEQUENCE [LARGE SCALE GENOMIC DNA]</scope>
    <source>
        <strain evidence="4">cv. 9930</strain>
    </source>
</reference>
<dbReference type="Proteomes" id="UP000029981">
    <property type="component" value="Chromosome 6"/>
</dbReference>
<proteinExistence type="predicted"/>
<evidence type="ECO:0000256" key="2">
    <source>
        <dbReference type="SAM" id="SignalP"/>
    </source>
</evidence>
<name>A0A0A0KCN7_CUCSA</name>
<evidence type="ECO:0000256" key="1">
    <source>
        <dbReference type="SAM" id="MobiDB-lite"/>
    </source>
</evidence>
<evidence type="ECO:0000313" key="3">
    <source>
        <dbReference type="EMBL" id="KGN46157.1"/>
    </source>
</evidence>
<keyword evidence="2" id="KW-0732">Signal</keyword>
<dbReference type="Gramene" id="KGN46157">
    <property type="protein sequence ID" value="KGN46157"/>
    <property type="gene ID" value="Csa_6G058710"/>
</dbReference>
<protein>
    <submittedName>
        <fullName evidence="3">Uncharacterized protein</fullName>
    </submittedName>
</protein>
<gene>
    <name evidence="3" type="ORF">Csa_6G058710</name>
</gene>
<organism evidence="3 4">
    <name type="scientific">Cucumis sativus</name>
    <name type="common">Cucumber</name>
    <dbReference type="NCBI Taxonomy" id="3659"/>
    <lineage>
        <taxon>Eukaryota</taxon>
        <taxon>Viridiplantae</taxon>
        <taxon>Streptophyta</taxon>
        <taxon>Embryophyta</taxon>
        <taxon>Tracheophyta</taxon>
        <taxon>Spermatophyta</taxon>
        <taxon>Magnoliopsida</taxon>
        <taxon>eudicotyledons</taxon>
        <taxon>Gunneridae</taxon>
        <taxon>Pentapetalae</taxon>
        <taxon>rosids</taxon>
        <taxon>fabids</taxon>
        <taxon>Cucurbitales</taxon>
        <taxon>Cucurbitaceae</taxon>
        <taxon>Benincaseae</taxon>
        <taxon>Cucumis</taxon>
    </lineage>
</organism>
<reference evidence="3 4" key="1">
    <citation type="journal article" date="2009" name="Nat. Genet.">
        <title>The genome of the cucumber, Cucumis sativus L.</title>
        <authorList>
            <person name="Huang S."/>
            <person name="Li R."/>
            <person name="Zhang Z."/>
            <person name="Li L."/>
            <person name="Gu X."/>
            <person name="Fan W."/>
            <person name="Lucas W.J."/>
            <person name="Wang X."/>
            <person name="Xie B."/>
            <person name="Ni P."/>
            <person name="Ren Y."/>
            <person name="Zhu H."/>
            <person name="Li J."/>
            <person name="Lin K."/>
            <person name="Jin W."/>
            <person name="Fei Z."/>
            <person name="Li G."/>
            <person name="Staub J."/>
            <person name="Kilian A."/>
            <person name="van der Vossen E.A."/>
            <person name="Wu Y."/>
            <person name="Guo J."/>
            <person name="He J."/>
            <person name="Jia Z."/>
            <person name="Ren Y."/>
            <person name="Tian G."/>
            <person name="Lu Y."/>
            <person name="Ruan J."/>
            <person name="Qian W."/>
            <person name="Wang M."/>
            <person name="Huang Q."/>
            <person name="Li B."/>
            <person name="Xuan Z."/>
            <person name="Cao J."/>
            <person name="Asan"/>
            <person name="Wu Z."/>
            <person name="Zhang J."/>
            <person name="Cai Q."/>
            <person name="Bai Y."/>
            <person name="Zhao B."/>
            <person name="Han Y."/>
            <person name="Li Y."/>
            <person name="Li X."/>
            <person name="Wang S."/>
            <person name="Shi Q."/>
            <person name="Liu S."/>
            <person name="Cho W.K."/>
            <person name="Kim J.Y."/>
            <person name="Xu Y."/>
            <person name="Heller-Uszynska K."/>
            <person name="Miao H."/>
            <person name="Cheng Z."/>
            <person name="Zhang S."/>
            <person name="Wu J."/>
            <person name="Yang Y."/>
            <person name="Kang H."/>
            <person name="Li M."/>
            <person name="Liang H."/>
            <person name="Ren X."/>
            <person name="Shi Z."/>
            <person name="Wen M."/>
            <person name="Jian M."/>
            <person name="Yang H."/>
            <person name="Zhang G."/>
            <person name="Yang Z."/>
            <person name="Chen R."/>
            <person name="Liu S."/>
            <person name="Li J."/>
            <person name="Ma L."/>
            <person name="Liu H."/>
            <person name="Zhou Y."/>
            <person name="Zhao J."/>
            <person name="Fang X."/>
            <person name="Li G."/>
            <person name="Fang L."/>
            <person name="Li Y."/>
            <person name="Liu D."/>
            <person name="Zheng H."/>
            <person name="Zhang Y."/>
            <person name="Qin N."/>
            <person name="Li Z."/>
            <person name="Yang G."/>
            <person name="Yang S."/>
            <person name="Bolund L."/>
            <person name="Kristiansen K."/>
            <person name="Zheng H."/>
            <person name="Li S."/>
            <person name="Zhang X."/>
            <person name="Yang H."/>
            <person name="Wang J."/>
            <person name="Sun R."/>
            <person name="Zhang B."/>
            <person name="Jiang S."/>
            <person name="Wang J."/>
            <person name="Du Y."/>
            <person name="Li S."/>
        </authorList>
    </citation>
    <scope>NUCLEOTIDE SEQUENCE [LARGE SCALE GENOMIC DNA]</scope>
    <source>
        <strain evidence="4">cv. 9930</strain>
    </source>
</reference>
<sequence length="111" mass="12842">MAAHFVFAILVVAVISPTSPWRASADERYDYLLSSSPLLPLHHPIILFFSHHVSPSPWSWSNRSSRKLLRHINPERKYNCLKEPEKQFKDPVSSQKPWPRCPMPAFPPPPF</sequence>
<feature type="chain" id="PRO_5001965169" evidence="2">
    <location>
        <begin position="26"/>
        <end position="111"/>
    </location>
</feature>
<feature type="region of interest" description="Disordered" evidence="1">
    <location>
        <begin position="85"/>
        <end position="111"/>
    </location>
</feature>